<protein>
    <submittedName>
        <fullName evidence="2">Uncharacterized protein</fullName>
    </submittedName>
</protein>
<proteinExistence type="predicted"/>
<feature type="transmembrane region" description="Helical" evidence="1">
    <location>
        <begin position="52"/>
        <end position="69"/>
    </location>
</feature>
<feature type="transmembrane region" description="Helical" evidence="1">
    <location>
        <begin position="81"/>
        <end position="100"/>
    </location>
</feature>
<reference evidence="2 3" key="1">
    <citation type="submission" date="2019-03" db="EMBL/GenBank/DDBJ databases">
        <title>Genomic Encyclopedia of Type Strains, Phase IV (KMG-IV): sequencing the most valuable type-strain genomes for metagenomic binning, comparative biology and taxonomic classification.</title>
        <authorList>
            <person name="Goeker M."/>
        </authorList>
    </citation>
    <scope>NUCLEOTIDE SEQUENCE [LARGE SCALE GENOMIC DNA]</scope>
    <source>
        <strain evidence="2 3">DSM 22362</strain>
    </source>
</reference>
<dbReference type="RefSeq" id="WP_132779264.1">
    <property type="nucleotide sequence ID" value="NZ_SMBZ01000079.1"/>
</dbReference>
<keyword evidence="1" id="KW-1133">Transmembrane helix</keyword>
<organism evidence="2 3">
    <name type="scientific">Sphingobacterium alimentarium</name>
    <dbReference type="NCBI Taxonomy" id="797292"/>
    <lineage>
        <taxon>Bacteria</taxon>
        <taxon>Pseudomonadati</taxon>
        <taxon>Bacteroidota</taxon>
        <taxon>Sphingobacteriia</taxon>
        <taxon>Sphingobacteriales</taxon>
        <taxon>Sphingobacteriaceae</taxon>
        <taxon>Sphingobacterium</taxon>
    </lineage>
</organism>
<dbReference type="Proteomes" id="UP000295197">
    <property type="component" value="Unassembled WGS sequence"/>
</dbReference>
<evidence type="ECO:0000256" key="1">
    <source>
        <dbReference type="SAM" id="Phobius"/>
    </source>
</evidence>
<sequence>MKSEEITIAIISVAFLATIVLSIYFIMKFKVLLPARSDDYGSKRAKSDWQKPGIVVLGIGIGVLLVGILNENNLFTNNDAVNTGIVVVSTGISMIIANNLDKKSKLD</sequence>
<dbReference type="AlphaFoldDB" id="A0A4R3VI38"/>
<keyword evidence="1" id="KW-0472">Membrane</keyword>
<feature type="transmembrane region" description="Helical" evidence="1">
    <location>
        <begin position="6"/>
        <end position="27"/>
    </location>
</feature>
<keyword evidence="1" id="KW-0812">Transmembrane</keyword>
<evidence type="ECO:0000313" key="2">
    <source>
        <dbReference type="EMBL" id="TCV05254.1"/>
    </source>
</evidence>
<dbReference type="OrthoDB" id="711214at2"/>
<accession>A0A4R3VI38</accession>
<gene>
    <name evidence="2" type="ORF">EDC17_10791</name>
</gene>
<keyword evidence="3" id="KW-1185">Reference proteome</keyword>
<dbReference type="EMBL" id="SMBZ01000079">
    <property type="protein sequence ID" value="TCV05254.1"/>
    <property type="molecule type" value="Genomic_DNA"/>
</dbReference>
<comment type="caution">
    <text evidence="2">The sequence shown here is derived from an EMBL/GenBank/DDBJ whole genome shotgun (WGS) entry which is preliminary data.</text>
</comment>
<evidence type="ECO:0000313" key="3">
    <source>
        <dbReference type="Proteomes" id="UP000295197"/>
    </source>
</evidence>
<name>A0A4R3VI38_9SPHI</name>